<evidence type="ECO:0000256" key="1">
    <source>
        <dbReference type="SAM" id="MobiDB-lite"/>
    </source>
</evidence>
<name>A0AAN9GFY0_9CAEN</name>
<proteinExistence type="predicted"/>
<dbReference type="Proteomes" id="UP001374579">
    <property type="component" value="Unassembled WGS sequence"/>
</dbReference>
<sequence length="399" mass="43969">MSNLDEAELRGFSVTLHQNWTATGEFFFDRLFVPDNDVVCVWYISSAFETKRIPAVSITRTSYTDAGSLYFRGECVQSLDFIDAQEGPHDVFVQIVPGNGPVHASTIYIGRPTGKLMLDKSTCPAVVEESSDVRCECGYLRGQQGSPHAYVFWEDLPDTSVLVIPNVQKHHNGLVFRCRSLWGANQQLTEYTNYTLRVVHYKAKDSEKKDSITLLVVAWTAGGLAFVIVAIVVVVVVWKCRATAGPQEIRSGGNNNASNRSRPPACIPRPTATRGACSSANQGVSRHQGNPNTDCRTPVDYEHAIYTYILEDETSFEHRDNDAEYLTPVCANSSATDAVPHYVEIIDDEPVSGERNADADYLPPVCANSSATDAVPHYVEIIDDEPVSGERNADDLTPE</sequence>
<keyword evidence="2" id="KW-0812">Transmembrane</keyword>
<evidence type="ECO:0000313" key="4">
    <source>
        <dbReference type="Proteomes" id="UP001374579"/>
    </source>
</evidence>
<feature type="compositionally biased region" description="Polar residues" evidence="1">
    <location>
        <begin position="276"/>
        <end position="295"/>
    </location>
</feature>
<organism evidence="3 4">
    <name type="scientific">Littorina saxatilis</name>
    <dbReference type="NCBI Taxonomy" id="31220"/>
    <lineage>
        <taxon>Eukaryota</taxon>
        <taxon>Metazoa</taxon>
        <taxon>Spiralia</taxon>
        <taxon>Lophotrochozoa</taxon>
        <taxon>Mollusca</taxon>
        <taxon>Gastropoda</taxon>
        <taxon>Caenogastropoda</taxon>
        <taxon>Littorinimorpha</taxon>
        <taxon>Littorinoidea</taxon>
        <taxon>Littorinidae</taxon>
        <taxon>Littorina</taxon>
    </lineage>
</organism>
<feature type="transmembrane region" description="Helical" evidence="2">
    <location>
        <begin position="212"/>
        <end position="238"/>
    </location>
</feature>
<feature type="compositionally biased region" description="Low complexity" evidence="1">
    <location>
        <begin position="250"/>
        <end position="264"/>
    </location>
</feature>
<keyword evidence="2" id="KW-1133">Transmembrane helix</keyword>
<comment type="caution">
    <text evidence="3">The sequence shown here is derived from an EMBL/GenBank/DDBJ whole genome shotgun (WGS) entry which is preliminary data.</text>
</comment>
<feature type="region of interest" description="Disordered" evidence="1">
    <location>
        <begin position="248"/>
        <end position="296"/>
    </location>
</feature>
<dbReference type="EMBL" id="JBAMIC010000007">
    <property type="protein sequence ID" value="KAK7106354.1"/>
    <property type="molecule type" value="Genomic_DNA"/>
</dbReference>
<dbReference type="AlphaFoldDB" id="A0AAN9GFY0"/>
<gene>
    <name evidence="3" type="ORF">V1264_017619</name>
</gene>
<evidence type="ECO:0000313" key="3">
    <source>
        <dbReference type="EMBL" id="KAK7106354.1"/>
    </source>
</evidence>
<reference evidence="3 4" key="1">
    <citation type="submission" date="2024-02" db="EMBL/GenBank/DDBJ databases">
        <title>Chromosome-scale genome assembly of the rough periwinkle Littorina saxatilis.</title>
        <authorList>
            <person name="De Jode A."/>
            <person name="Faria R."/>
            <person name="Formenti G."/>
            <person name="Sims Y."/>
            <person name="Smith T.P."/>
            <person name="Tracey A."/>
            <person name="Wood J.M.D."/>
            <person name="Zagrodzka Z.B."/>
            <person name="Johannesson K."/>
            <person name="Butlin R.K."/>
            <person name="Leder E.H."/>
        </authorList>
    </citation>
    <scope>NUCLEOTIDE SEQUENCE [LARGE SCALE GENOMIC DNA]</scope>
    <source>
        <strain evidence="3">Snail1</strain>
        <tissue evidence="3">Muscle</tissue>
    </source>
</reference>
<evidence type="ECO:0000256" key="2">
    <source>
        <dbReference type="SAM" id="Phobius"/>
    </source>
</evidence>
<keyword evidence="4" id="KW-1185">Reference proteome</keyword>
<accession>A0AAN9GFY0</accession>
<keyword evidence="2" id="KW-0472">Membrane</keyword>
<protein>
    <submittedName>
        <fullName evidence="3">Uncharacterized protein</fullName>
    </submittedName>
</protein>